<proteinExistence type="predicted"/>
<organism evidence="8 9">
    <name type="scientific">Ephemerocybe angulata</name>
    <dbReference type="NCBI Taxonomy" id="980116"/>
    <lineage>
        <taxon>Eukaryota</taxon>
        <taxon>Fungi</taxon>
        <taxon>Dikarya</taxon>
        <taxon>Basidiomycota</taxon>
        <taxon>Agaricomycotina</taxon>
        <taxon>Agaricomycetes</taxon>
        <taxon>Agaricomycetidae</taxon>
        <taxon>Agaricales</taxon>
        <taxon>Agaricineae</taxon>
        <taxon>Psathyrellaceae</taxon>
        <taxon>Ephemerocybe</taxon>
    </lineage>
</organism>
<reference evidence="8 9" key="1">
    <citation type="journal article" date="2020" name="ISME J.">
        <title>Uncovering the hidden diversity of litter-decomposition mechanisms in mushroom-forming fungi.</title>
        <authorList>
            <person name="Floudas D."/>
            <person name="Bentzer J."/>
            <person name="Ahren D."/>
            <person name="Johansson T."/>
            <person name="Persson P."/>
            <person name="Tunlid A."/>
        </authorList>
    </citation>
    <scope>NUCLEOTIDE SEQUENCE [LARGE SCALE GENOMIC DNA]</scope>
    <source>
        <strain evidence="8 9">CBS 175.51</strain>
    </source>
</reference>
<evidence type="ECO:0000313" key="9">
    <source>
        <dbReference type="Proteomes" id="UP000541558"/>
    </source>
</evidence>
<dbReference type="PANTHER" id="PTHR43791">
    <property type="entry name" value="PERMEASE-RELATED"/>
    <property type="match status" value="1"/>
</dbReference>
<feature type="transmembrane region" description="Helical" evidence="6">
    <location>
        <begin position="371"/>
        <end position="392"/>
    </location>
</feature>
<dbReference type="GO" id="GO:0022857">
    <property type="term" value="F:transmembrane transporter activity"/>
    <property type="evidence" value="ECO:0007669"/>
    <property type="project" value="InterPro"/>
</dbReference>
<dbReference type="AlphaFoldDB" id="A0A8H5AZB7"/>
<dbReference type="InterPro" id="IPR036259">
    <property type="entry name" value="MFS_trans_sf"/>
</dbReference>
<comment type="caution">
    <text evidence="8">The sequence shown here is derived from an EMBL/GenBank/DDBJ whole genome shotgun (WGS) entry which is preliminary data.</text>
</comment>
<keyword evidence="2" id="KW-0813">Transport</keyword>
<feature type="transmembrane region" description="Helical" evidence="6">
    <location>
        <begin position="271"/>
        <end position="304"/>
    </location>
</feature>
<dbReference type="GO" id="GO:0016020">
    <property type="term" value="C:membrane"/>
    <property type="evidence" value="ECO:0007669"/>
    <property type="project" value="UniProtKB-SubCell"/>
</dbReference>
<feature type="transmembrane region" description="Helical" evidence="6">
    <location>
        <begin position="454"/>
        <end position="476"/>
    </location>
</feature>
<accession>A0A8H5AZB7</accession>
<dbReference type="FunFam" id="1.20.1250.20:FF:000018">
    <property type="entry name" value="MFS transporter permease"/>
    <property type="match status" value="1"/>
</dbReference>
<dbReference type="Gene3D" id="1.20.1250.20">
    <property type="entry name" value="MFS general substrate transporter like domains"/>
    <property type="match status" value="2"/>
</dbReference>
<dbReference type="Pfam" id="PF07690">
    <property type="entry name" value="MFS_1"/>
    <property type="match status" value="1"/>
</dbReference>
<keyword evidence="5 6" id="KW-0472">Membrane</keyword>
<feature type="transmembrane region" description="Helical" evidence="6">
    <location>
        <begin position="50"/>
        <end position="68"/>
    </location>
</feature>
<protein>
    <recommendedName>
        <fullName evidence="7">Major facilitator superfamily (MFS) profile domain-containing protein</fullName>
    </recommendedName>
</protein>
<evidence type="ECO:0000259" key="7">
    <source>
        <dbReference type="PROSITE" id="PS50850"/>
    </source>
</evidence>
<evidence type="ECO:0000256" key="3">
    <source>
        <dbReference type="ARBA" id="ARBA00022692"/>
    </source>
</evidence>
<evidence type="ECO:0000256" key="5">
    <source>
        <dbReference type="ARBA" id="ARBA00023136"/>
    </source>
</evidence>
<keyword evidence="3 6" id="KW-0812">Transmembrane</keyword>
<name>A0A8H5AZB7_9AGAR</name>
<evidence type="ECO:0000256" key="2">
    <source>
        <dbReference type="ARBA" id="ARBA00022448"/>
    </source>
</evidence>
<feature type="transmembrane region" description="Helical" evidence="6">
    <location>
        <begin position="210"/>
        <end position="232"/>
    </location>
</feature>
<dbReference type="EMBL" id="JAACJK010000224">
    <property type="protein sequence ID" value="KAF5313396.1"/>
    <property type="molecule type" value="Genomic_DNA"/>
</dbReference>
<feature type="transmembrane region" description="Helical" evidence="6">
    <location>
        <begin position="179"/>
        <end position="198"/>
    </location>
</feature>
<feature type="transmembrane region" description="Helical" evidence="6">
    <location>
        <begin position="117"/>
        <end position="141"/>
    </location>
</feature>
<dbReference type="InterPro" id="IPR011701">
    <property type="entry name" value="MFS"/>
</dbReference>
<dbReference type="InterPro" id="IPR020846">
    <property type="entry name" value="MFS_dom"/>
</dbReference>
<feature type="domain" description="Major facilitator superfamily (MFS) profile" evidence="7">
    <location>
        <begin position="50"/>
        <end position="500"/>
    </location>
</feature>
<dbReference type="Proteomes" id="UP000541558">
    <property type="component" value="Unassembled WGS sequence"/>
</dbReference>
<dbReference type="PANTHER" id="PTHR43791:SF3">
    <property type="entry name" value="MAJOR FACILITATOR SUPERFAMILY (MFS) PROFILE DOMAIN-CONTAINING PROTEIN"/>
    <property type="match status" value="1"/>
</dbReference>
<feature type="transmembrane region" description="Helical" evidence="6">
    <location>
        <begin position="344"/>
        <end position="365"/>
    </location>
</feature>
<dbReference type="OrthoDB" id="3639251at2759"/>
<feature type="transmembrane region" description="Helical" evidence="6">
    <location>
        <begin position="310"/>
        <end position="337"/>
    </location>
</feature>
<evidence type="ECO:0000256" key="1">
    <source>
        <dbReference type="ARBA" id="ARBA00004141"/>
    </source>
</evidence>
<keyword evidence="9" id="KW-1185">Reference proteome</keyword>
<sequence>MSDISEKNGSEDRIDDIEKVANSRGSATPVDAHYDPKFVKKTLLMIDWRMLPLLGLLYAIALVDRTNMGVARTAGMLKDLRLDIGERYSIASMIYFVPYIILQIPANLVLRKLGAQTFLTICVVGWGAAQVGMGFVTNWGLLCVTRVLLGIFEAGFFPALVFIITTWYKRHEVQKRLAVFYLCSIVIGGFSSILAYGITFLKGKGGLNGWQWIFVLEGILTILLGVLTWMFVPDFPDKARFLNDNQRKMILDRIEADRADSMPDKMARQKFFAAFFDPLTWSFAIMFMASTMPAYAIGFFSTIIINGMGYSAAMALLLTAFPYVAAAISCFFFAWLADKTRMRAVWLAAQNVICIIGLMCTGYTSSPAVRYFGLFFINMGASGCVPGVLAYVSPLNLTDWHMRLTYDVQHSNNITQHSKRAVSTATIIAMGGVGGIFATTVYRQEDYPRYIPGIWATMACQFTMLTLLAINSFVFARRNRLYREGKRGPPEDTPGFSYTI</sequence>
<gene>
    <name evidence="8" type="ORF">D9611_008573</name>
</gene>
<feature type="transmembrane region" description="Helical" evidence="6">
    <location>
        <begin position="147"/>
        <end position="167"/>
    </location>
</feature>
<feature type="transmembrane region" description="Helical" evidence="6">
    <location>
        <begin position="421"/>
        <end position="442"/>
    </location>
</feature>
<evidence type="ECO:0000256" key="4">
    <source>
        <dbReference type="ARBA" id="ARBA00022989"/>
    </source>
</evidence>
<feature type="transmembrane region" description="Helical" evidence="6">
    <location>
        <begin position="88"/>
        <end position="110"/>
    </location>
</feature>
<comment type="subcellular location">
    <subcellularLocation>
        <location evidence="1">Membrane</location>
        <topology evidence="1">Multi-pass membrane protein</topology>
    </subcellularLocation>
</comment>
<dbReference type="SUPFAM" id="SSF103473">
    <property type="entry name" value="MFS general substrate transporter"/>
    <property type="match status" value="1"/>
</dbReference>
<dbReference type="PROSITE" id="PS50850">
    <property type="entry name" value="MFS"/>
    <property type="match status" value="1"/>
</dbReference>
<evidence type="ECO:0000313" key="8">
    <source>
        <dbReference type="EMBL" id="KAF5313396.1"/>
    </source>
</evidence>
<keyword evidence="4 6" id="KW-1133">Transmembrane helix</keyword>
<evidence type="ECO:0000256" key="6">
    <source>
        <dbReference type="SAM" id="Phobius"/>
    </source>
</evidence>